<evidence type="ECO:0000256" key="8">
    <source>
        <dbReference type="ARBA" id="ARBA00024069"/>
    </source>
</evidence>
<comment type="catalytic activity">
    <reaction evidence="1 10">
        <text>a fatty acyl-[ACP] + phosphate = an acyl phosphate + holo-[ACP]</text>
        <dbReference type="Rhea" id="RHEA:42292"/>
        <dbReference type="Rhea" id="RHEA-COMP:9685"/>
        <dbReference type="Rhea" id="RHEA-COMP:14125"/>
        <dbReference type="ChEBI" id="CHEBI:43474"/>
        <dbReference type="ChEBI" id="CHEBI:59918"/>
        <dbReference type="ChEBI" id="CHEBI:64479"/>
        <dbReference type="ChEBI" id="CHEBI:138651"/>
        <dbReference type="EC" id="2.3.1.274"/>
    </reaction>
</comment>
<keyword evidence="2 10" id="KW-0963">Cytoplasm</keyword>
<evidence type="ECO:0000256" key="1">
    <source>
        <dbReference type="ARBA" id="ARBA00001232"/>
    </source>
</evidence>
<dbReference type="RefSeq" id="WP_034545276.1">
    <property type="nucleotide sequence ID" value="NZ_QEKV01000004.1"/>
</dbReference>
<keyword evidence="3 10" id="KW-0444">Lipid biosynthesis</keyword>
<organism evidence="11 12">
    <name type="scientific">Ezakiella coagulans</name>
    <dbReference type="NCBI Taxonomy" id="46507"/>
    <lineage>
        <taxon>Bacteria</taxon>
        <taxon>Bacillati</taxon>
        <taxon>Bacillota</taxon>
        <taxon>Tissierellia</taxon>
        <taxon>Ezakiella</taxon>
    </lineage>
</organism>
<name>A0A2U1E3V9_9FIRM</name>
<comment type="caution">
    <text evidence="11">The sequence shown here is derived from an EMBL/GenBank/DDBJ whole genome shotgun (WGS) entry which is preliminary data.</text>
</comment>
<evidence type="ECO:0000313" key="12">
    <source>
        <dbReference type="Proteomes" id="UP000245793"/>
    </source>
</evidence>
<dbReference type="SUPFAM" id="SSF53659">
    <property type="entry name" value="Isocitrate/Isopropylmalate dehydrogenase-like"/>
    <property type="match status" value="1"/>
</dbReference>
<dbReference type="PANTHER" id="PTHR30100">
    <property type="entry name" value="FATTY ACID/PHOSPHOLIPID SYNTHESIS PROTEIN PLSX"/>
    <property type="match status" value="1"/>
</dbReference>
<keyword evidence="12" id="KW-1185">Reference proteome</keyword>
<protein>
    <recommendedName>
        <fullName evidence="8 10">Phosphate acyltransferase</fullName>
        <ecNumber evidence="8 10">2.3.1.274</ecNumber>
    </recommendedName>
    <alternativeName>
        <fullName evidence="10">Acyl-ACP phosphotransacylase</fullName>
    </alternativeName>
    <alternativeName>
        <fullName evidence="10">Acyl-[acyl-carrier-protein]--phosphate acyltransferase</fullName>
    </alternativeName>
    <alternativeName>
        <fullName evidence="10">Phosphate-acyl-ACP acyltransferase</fullName>
    </alternativeName>
</protein>
<keyword evidence="5 10" id="KW-0443">Lipid metabolism</keyword>
<evidence type="ECO:0000256" key="2">
    <source>
        <dbReference type="ARBA" id="ARBA00022490"/>
    </source>
</evidence>
<sequence>MKILLDSSGLDKGPDIVIEAAKKAKNDLNIQVAIVGLPDLKEKVEEAGIEFVPAETEITPNHENPALAIRREKTSTIVVGLNLLKEGSVDAFVSGGSTGAVLAGGMLVVGRLPGVKRAALSTYVPTKKGYVVLIDMGANVDVTPDVLYSFGVMAKCYAESILNIENPRISLLNNGAEEHKGNALTKEAYQLFKNSDLNFVGNMEARYIFDGDADVVVMDGFAGNAIVKALEGGFRFTNYLLKSAAKKSFITKIGLGLAKAGLKKEMSILDSSQYGGVPLLGLKKPVIKAHGSSDANAIYNSIIVAKNTIESNMIEKIEKSFKGEE</sequence>
<dbReference type="UniPathway" id="UPA00085"/>
<evidence type="ECO:0000256" key="10">
    <source>
        <dbReference type="HAMAP-Rule" id="MF_00019"/>
    </source>
</evidence>
<proteinExistence type="inferred from homology"/>
<reference evidence="11 12" key="1">
    <citation type="submission" date="2018-04" db="EMBL/GenBank/DDBJ databases">
        <title>Genomic Encyclopedia of Type Strains, Phase IV (KMG-IV): sequencing the most valuable type-strain genomes for metagenomic binning, comparative biology and taxonomic classification.</title>
        <authorList>
            <person name="Goeker M."/>
        </authorList>
    </citation>
    <scope>NUCLEOTIDE SEQUENCE [LARGE SCALE GENOMIC DNA]</scope>
    <source>
        <strain evidence="11 12">DSM 20705</strain>
    </source>
</reference>
<evidence type="ECO:0000256" key="7">
    <source>
        <dbReference type="ARBA" id="ARBA00023264"/>
    </source>
</evidence>
<dbReference type="Gene3D" id="3.40.718.10">
    <property type="entry name" value="Isopropylmalate Dehydrogenase"/>
    <property type="match status" value="1"/>
</dbReference>
<evidence type="ECO:0000256" key="3">
    <source>
        <dbReference type="ARBA" id="ARBA00022516"/>
    </source>
</evidence>
<keyword evidence="6 10" id="KW-0594">Phospholipid biosynthesis</keyword>
<dbReference type="Proteomes" id="UP000245793">
    <property type="component" value="Unassembled WGS sequence"/>
</dbReference>
<dbReference type="PIRSF" id="PIRSF002465">
    <property type="entry name" value="Phsphlp_syn_PlsX"/>
    <property type="match status" value="1"/>
</dbReference>
<dbReference type="GO" id="GO:0006633">
    <property type="term" value="P:fatty acid biosynthetic process"/>
    <property type="evidence" value="ECO:0007669"/>
    <property type="project" value="UniProtKB-UniRule"/>
</dbReference>
<dbReference type="GO" id="GO:0043811">
    <property type="term" value="F:phosphate:acyl-[acyl carrier protein] acyltransferase activity"/>
    <property type="evidence" value="ECO:0007669"/>
    <property type="project" value="UniProtKB-UniRule"/>
</dbReference>
<evidence type="ECO:0000256" key="6">
    <source>
        <dbReference type="ARBA" id="ARBA00023209"/>
    </source>
</evidence>
<dbReference type="InterPro" id="IPR012281">
    <property type="entry name" value="Phospholipid_synth_PlsX-like"/>
</dbReference>
<keyword evidence="7 10" id="KW-1208">Phospholipid metabolism</keyword>
<comment type="pathway">
    <text evidence="10">Lipid metabolism; phospholipid metabolism.</text>
</comment>
<gene>
    <name evidence="10" type="primary">plsX</name>
    <name evidence="11" type="ORF">C7381_104117</name>
</gene>
<dbReference type="PANTHER" id="PTHR30100:SF1">
    <property type="entry name" value="PHOSPHATE ACYLTRANSFERASE"/>
    <property type="match status" value="1"/>
</dbReference>
<accession>A0A2U1E3V9</accession>
<comment type="subcellular location">
    <subcellularLocation>
        <location evidence="10">Cytoplasm</location>
    </subcellularLocation>
    <text evidence="10">Associated with the membrane possibly through PlsY.</text>
</comment>
<dbReference type="GO" id="GO:0005737">
    <property type="term" value="C:cytoplasm"/>
    <property type="evidence" value="ECO:0007669"/>
    <property type="project" value="UniProtKB-SubCell"/>
</dbReference>
<dbReference type="EMBL" id="QEKV01000004">
    <property type="protein sequence ID" value="PVY94611.1"/>
    <property type="molecule type" value="Genomic_DNA"/>
</dbReference>
<evidence type="ECO:0000256" key="5">
    <source>
        <dbReference type="ARBA" id="ARBA00023098"/>
    </source>
</evidence>
<comment type="function">
    <text evidence="10">Catalyzes the reversible formation of acyl-phosphate (acyl-PO(4)) from acyl-[acyl-carrier-protein] (acyl-ACP). This enzyme utilizes acyl-ACP as fatty acyl donor, but not acyl-CoA.</text>
</comment>
<dbReference type="AlphaFoldDB" id="A0A2U1E3V9"/>
<dbReference type="Pfam" id="PF02504">
    <property type="entry name" value="FA_synthesis"/>
    <property type="match status" value="1"/>
</dbReference>
<dbReference type="InterPro" id="IPR003664">
    <property type="entry name" value="FA_synthesis"/>
</dbReference>
<evidence type="ECO:0000313" key="11">
    <source>
        <dbReference type="EMBL" id="PVY94611.1"/>
    </source>
</evidence>
<comment type="similarity">
    <text evidence="10">Belongs to the PlsX family.</text>
</comment>
<dbReference type="GO" id="GO:0008654">
    <property type="term" value="P:phospholipid biosynthetic process"/>
    <property type="evidence" value="ECO:0007669"/>
    <property type="project" value="UniProtKB-KW"/>
</dbReference>
<evidence type="ECO:0000256" key="9">
    <source>
        <dbReference type="ARBA" id="ARBA00046608"/>
    </source>
</evidence>
<evidence type="ECO:0000256" key="4">
    <source>
        <dbReference type="ARBA" id="ARBA00022679"/>
    </source>
</evidence>
<comment type="subunit">
    <text evidence="9 10">Homodimer. Probably interacts with PlsY.</text>
</comment>
<keyword evidence="11" id="KW-0012">Acyltransferase</keyword>
<dbReference type="HAMAP" id="MF_00019">
    <property type="entry name" value="PlsX"/>
    <property type="match status" value="1"/>
</dbReference>
<keyword evidence="4 10" id="KW-0808">Transferase</keyword>
<dbReference type="EC" id="2.3.1.274" evidence="8 10"/>
<dbReference type="NCBIfam" id="TIGR00182">
    <property type="entry name" value="plsX"/>
    <property type="match status" value="1"/>
</dbReference>